<feature type="domain" description="Protein FecR C-terminal" evidence="3">
    <location>
        <begin position="311"/>
        <end position="374"/>
    </location>
</feature>
<dbReference type="Pfam" id="PF16344">
    <property type="entry name" value="FecR_C"/>
    <property type="match status" value="1"/>
</dbReference>
<dbReference type="PANTHER" id="PTHR30273">
    <property type="entry name" value="PERIPLASMIC SIGNAL SENSOR AND SIGMA FACTOR ACTIVATOR FECR-RELATED"/>
    <property type="match status" value="1"/>
</dbReference>
<protein>
    <submittedName>
        <fullName evidence="4">FecR family protein</fullName>
    </submittedName>
</protein>
<dbReference type="EMBL" id="FOQO01000002">
    <property type="protein sequence ID" value="SFI09570.1"/>
    <property type="molecule type" value="Genomic_DNA"/>
</dbReference>
<accession>A0A1I3FEG6</accession>
<dbReference type="Pfam" id="PF04773">
    <property type="entry name" value="FecR"/>
    <property type="match status" value="1"/>
</dbReference>
<dbReference type="InterPro" id="IPR006860">
    <property type="entry name" value="FecR"/>
</dbReference>
<dbReference type="STRING" id="1477437.SAMN05444682_102292"/>
<dbReference type="RefSeq" id="WP_177195038.1">
    <property type="nucleotide sequence ID" value="NZ_FOQO01000002.1"/>
</dbReference>
<keyword evidence="1" id="KW-0472">Membrane</keyword>
<keyword evidence="5" id="KW-1185">Reference proteome</keyword>
<gene>
    <name evidence="4" type="ORF">SAMN05444682_102292</name>
</gene>
<feature type="transmembrane region" description="Helical" evidence="1">
    <location>
        <begin position="76"/>
        <end position="97"/>
    </location>
</feature>
<keyword evidence="1" id="KW-0812">Transmembrane</keyword>
<dbReference type="Proteomes" id="UP000198670">
    <property type="component" value="Unassembled WGS sequence"/>
</dbReference>
<sequence>MTNYKRHEELASKWLNGTISDAEKLEFAAWYEAHPDNRFELPASFASDEEELRKRILTKITTHMDLSKSRRIKLRYYWMAGIAAILLLSVSLGVYRWNSSIEKRADKQLSLKDVMPGGNRATLKLADGRVIDLSANQPGIIVGDEISYSDGSTVFDGTVSEGTLQLTTPKGGQYQLMLPDGSKIWLNSASSLQYPERFDGDLREVELLAGEAYFEIARQKNRETGKIIPFRVKTEDQTIEVLGTEFNVNAYKDENDIKTTLLGGSVRVVGNRNSSAVQILNPGEQAILRKDHFAVQKVNAEEFVAWKDGFFYFNDADVHEVMRQFERWYDIEVQYERSFSDDLFVGKIPRNVSLSIALEVLKNAGINFELKDEHHLIVKPRE</sequence>
<evidence type="ECO:0000259" key="3">
    <source>
        <dbReference type="Pfam" id="PF16344"/>
    </source>
</evidence>
<dbReference type="PIRSF" id="PIRSF018266">
    <property type="entry name" value="FecR"/>
    <property type="match status" value="1"/>
</dbReference>
<feature type="domain" description="FecR protein" evidence="2">
    <location>
        <begin position="166"/>
        <end position="267"/>
    </location>
</feature>
<name>A0A1I3FEG6_9SPHI</name>
<evidence type="ECO:0000313" key="4">
    <source>
        <dbReference type="EMBL" id="SFI09570.1"/>
    </source>
</evidence>
<dbReference type="InterPro" id="IPR032508">
    <property type="entry name" value="FecR_C"/>
</dbReference>
<keyword evidence="1" id="KW-1133">Transmembrane helix</keyword>
<dbReference type="AlphaFoldDB" id="A0A1I3FEG6"/>
<dbReference type="Gene3D" id="2.60.120.1440">
    <property type="match status" value="1"/>
</dbReference>
<evidence type="ECO:0000256" key="1">
    <source>
        <dbReference type="SAM" id="Phobius"/>
    </source>
</evidence>
<proteinExistence type="predicted"/>
<organism evidence="4 5">
    <name type="scientific">Parapedobacter indicus</name>
    <dbReference type="NCBI Taxonomy" id="1477437"/>
    <lineage>
        <taxon>Bacteria</taxon>
        <taxon>Pseudomonadati</taxon>
        <taxon>Bacteroidota</taxon>
        <taxon>Sphingobacteriia</taxon>
        <taxon>Sphingobacteriales</taxon>
        <taxon>Sphingobacteriaceae</taxon>
        <taxon>Parapedobacter</taxon>
    </lineage>
</organism>
<dbReference type="InterPro" id="IPR012373">
    <property type="entry name" value="Ferrdict_sens_TM"/>
</dbReference>
<evidence type="ECO:0000259" key="2">
    <source>
        <dbReference type="Pfam" id="PF04773"/>
    </source>
</evidence>
<dbReference type="PANTHER" id="PTHR30273:SF2">
    <property type="entry name" value="PROTEIN FECR"/>
    <property type="match status" value="1"/>
</dbReference>
<evidence type="ECO:0000313" key="5">
    <source>
        <dbReference type="Proteomes" id="UP000198670"/>
    </source>
</evidence>
<reference evidence="4 5" key="1">
    <citation type="submission" date="2016-10" db="EMBL/GenBank/DDBJ databases">
        <authorList>
            <person name="de Groot N.N."/>
        </authorList>
    </citation>
    <scope>NUCLEOTIDE SEQUENCE [LARGE SCALE GENOMIC DNA]</scope>
    <source>
        <strain evidence="4 5">RK1</strain>
    </source>
</reference>
<dbReference type="Gene3D" id="3.55.50.30">
    <property type="match status" value="1"/>
</dbReference>
<dbReference type="GO" id="GO:0016989">
    <property type="term" value="F:sigma factor antagonist activity"/>
    <property type="evidence" value="ECO:0007669"/>
    <property type="project" value="TreeGrafter"/>
</dbReference>